<sequence length="266" mass="30297">MEGKIFDIKRFALNDGPGIRTTVFFKGCPLKCTWCHNPEGISFDIEEFEQERFLDGERFVHIQKIGQSVSVQKLMDEILKDVNFYIQSGGGVTFSGGEPMAQSEFLTLVLAECKKKGLHVTIDTTGLCNTDKLDVISNYADLFLYDMKFVNSDLHYNYTGVKNSLIIENLDFLLNKKSAVIVRVPIIPGINDTVECIADLKEFVKNRQNQIKELHFLPFHNIGQSKYERFKKDYSLSALSSQQPDDLNYLIEEFKSLEIKTQIGGL</sequence>
<dbReference type="InterPro" id="IPR001989">
    <property type="entry name" value="Radical_activat_CS"/>
</dbReference>
<evidence type="ECO:0000256" key="4">
    <source>
        <dbReference type="ARBA" id="ARBA00022691"/>
    </source>
</evidence>
<evidence type="ECO:0000313" key="11">
    <source>
        <dbReference type="Proteomes" id="UP001209229"/>
    </source>
</evidence>
<comment type="caution">
    <text evidence="10">The sequence shown here is derived from an EMBL/GenBank/DDBJ whole genome shotgun (WGS) entry which is preliminary data.</text>
</comment>
<dbReference type="SUPFAM" id="SSF102114">
    <property type="entry name" value="Radical SAM enzymes"/>
    <property type="match status" value="1"/>
</dbReference>
<feature type="domain" description="Radical SAM core" evidence="9">
    <location>
        <begin position="14"/>
        <end position="260"/>
    </location>
</feature>
<evidence type="ECO:0000256" key="1">
    <source>
        <dbReference type="ARBA" id="ARBA00001966"/>
    </source>
</evidence>
<dbReference type="SFLD" id="SFLDS00029">
    <property type="entry name" value="Radical_SAM"/>
    <property type="match status" value="1"/>
</dbReference>
<dbReference type="InterPro" id="IPR013785">
    <property type="entry name" value="Aldolase_TIM"/>
</dbReference>
<gene>
    <name evidence="10" type="ORF">OM075_17760</name>
</gene>
<dbReference type="Gene3D" id="3.20.20.70">
    <property type="entry name" value="Aldolase class I"/>
    <property type="match status" value="1"/>
</dbReference>
<accession>A0AAE3M7N2</accession>
<dbReference type="PANTHER" id="PTHR30352:SF4">
    <property type="entry name" value="PYRUVATE FORMATE-LYASE 2-ACTIVATING ENZYME"/>
    <property type="match status" value="1"/>
</dbReference>
<dbReference type="PANTHER" id="PTHR30352">
    <property type="entry name" value="PYRUVATE FORMATE-LYASE-ACTIVATING ENZYME"/>
    <property type="match status" value="1"/>
</dbReference>
<keyword evidence="7" id="KW-0408">Iron</keyword>
<dbReference type="PROSITE" id="PS51918">
    <property type="entry name" value="RADICAL_SAM"/>
    <property type="match status" value="1"/>
</dbReference>
<evidence type="ECO:0000256" key="2">
    <source>
        <dbReference type="ARBA" id="ARBA00009777"/>
    </source>
</evidence>
<dbReference type="PROSITE" id="PS01087">
    <property type="entry name" value="RADICAL_ACTIVATING"/>
    <property type="match status" value="1"/>
</dbReference>
<dbReference type="InterPro" id="IPR058240">
    <property type="entry name" value="rSAM_sf"/>
</dbReference>
<dbReference type="SFLD" id="SFLDG01066">
    <property type="entry name" value="organic_radical-activating_enz"/>
    <property type="match status" value="1"/>
</dbReference>
<evidence type="ECO:0000313" key="10">
    <source>
        <dbReference type="EMBL" id="MCW3788319.1"/>
    </source>
</evidence>
<keyword evidence="3" id="KW-0004">4Fe-4S</keyword>
<dbReference type="GO" id="GO:0016491">
    <property type="term" value="F:oxidoreductase activity"/>
    <property type="evidence" value="ECO:0007669"/>
    <property type="project" value="UniProtKB-KW"/>
</dbReference>
<keyword evidence="5" id="KW-0479">Metal-binding</keyword>
<dbReference type="Pfam" id="PF04055">
    <property type="entry name" value="Radical_SAM"/>
    <property type="match status" value="1"/>
</dbReference>
<dbReference type="InterPro" id="IPR034457">
    <property type="entry name" value="Organic_radical-activating"/>
</dbReference>
<dbReference type="GO" id="GO:0051539">
    <property type="term" value="F:4 iron, 4 sulfur cluster binding"/>
    <property type="evidence" value="ECO:0007669"/>
    <property type="project" value="UniProtKB-KW"/>
</dbReference>
<dbReference type="CDD" id="cd01335">
    <property type="entry name" value="Radical_SAM"/>
    <property type="match status" value="1"/>
</dbReference>
<dbReference type="Proteomes" id="UP001209229">
    <property type="component" value="Unassembled WGS sequence"/>
</dbReference>
<proteinExistence type="inferred from homology"/>
<evidence type="ECO:0000259" key="9">
    <source>
        <dbReference type="PROSITE" id="PS51918"/>
    </source>
</evidence>
<evidence type="ECO:0000256" key="6">
    <source>
        <dbReference type="ARBA" id="ARBA00023002"/>
    </source>
</evidence>
<dbReference type="RefSeq" id="WP_301191880.1">
    <property type="nucleotide sequence ID" value="NZ_JAPDPJ010000050.1"/>
</dbReference>
<dbReference type="AlphaFoldDB" id="A0AAE3M7N2"/>
<keyword evidence="11" id="KW-1185">Reference proteome</keyword>
<name>A0AAE3M7N2_9BACT</name>
<dbReference type="EMBL" id="JAPDPJ010000050">
    <property type="protein sequence ID" value="MCW3788319.1"/>
    <property type="molecule type" value="Genomic_DNA"/>
</dbReference>
<dbReference type="InterPro" id="IPR007197">
    <property type="entry name" value="rSAM"/>
</dbReference>
<comment type="cofactor">
    <cofactor evidence="1">
        <name>[4Fe-4S] cluster</name>
        <dbReference type="ChEBI" id="CHEBI:49883"/>
    </cofactor>
</comment>
<reference evidence="10" key="1">
    <citation type="submission" date="2022-10" db="EMBL/GenBank/DDBJ databases">
        <authorList>
            <person name="Yu W.X."/>
        </authorList>
    </citation>
    <scope>NUCLEOTIDE SEQUENCE</scope>
    <source>
        <strain evidence="10">AAT</strain>
    </source>
</reference>
<keyword evidence="8" id="KW-0411">Iron-sulfur</keyword>
<dbReference type="NCBIfam" id="TIGR02494">
    <property type="entry name" value="PFLE_PFLC"/>
    <property type="match status" value="1"/>
</dbReference>
<evidence type="ECO:0000256" key="3">
    <source>
        <dbReference type="ARBA" id="ARBA00022485"/>
    </source>
</evidence>
<comment type="similarity">
    <text evidence="2">Belongs to the organic radical-activating enzymes family.</text>
</comment>
<keyword evidence="4" id="KW-0949">S-adenosyl-L-methionine</keyword>
<dbReference type="InterPro" id="IPR012839">
    <property type="entry name" value="Organic_radical_activase"/>
</dbReference>
<dbReference type="PIRSF" id="PIRSF000371">
    <property type="entry name" value="PFL_act_enz"/>
    <property type="match status" value="1"/>
</dbReference>
<keyword evidence="6" id="KW-0560">Oxidoreductase</keyword>
<protein>
    <submittedName>
        <fullName evidence="10">Glycyl-radical enzyme activating protein</fullName>
    </submittedName>
</protein>
<evidence type="ECO:0000256" key="7">
    <source>
        <dbReference type="ARBA" id="ARBA00023004"/>
    </source>
</evidence>
<organism evidence="10 11">
    <name type="scientific">Plebeiibacterium sediminum</name>
    <dbReference type="NCBI Taxonomy" id="2992112"/>
    <lineage>
        <taxon>Bacteria</taxon>
        <taxon>Pseudomonadati</taxon>
        <taxon>Bacteroidota</taxon>
        <taxon>Bacteroidia</taxon>
        <taxon>Marinilabiliales</taxon>
        <taxon>Marinilabiliaceae</taxon>
        <taxon>Plebeiibacterium</taxon>
    </lineage>
</organism>
<dbReference type="GO" id="GO:0046872">
    <property type="term" value="F:metal ion binding"/>
    <property type="evidence" value="ECO:0007669"/>
    <property type="project" value="UniProtKB-KW"/>
</dbReference>
<evidence type="ECO:0000256" key="8">
    <source>
        <dbReference type="ARBA" id="ARBA00023014"/>
    </source>
</evidence>
<evidence type="ECO:0000256" key="5">
    <source>
        <dbReference type="ARBA" id="ARBA00022723"/>
    </source>
</evidence>